<dbReference type="RefSeq" id="WP_248834660.1">
    <property type="nucleotide sequence ID" value="NZ_JAJEQE010000003.1"/>
</dbReference>
<name>A0ABS8ES60_9FIRM</name>
<evidence type="ECO:0000259" key="5">
    <source>
        <dbReference type="PROSITE" id="PS50977"/>
    </source>
</evidence>
<feature type="domain" description="HTH tetR-type" evidence="5">
    <location>
        <begin position="21"/>
        <end position="81"/>
    </location>
</feature>
<evidence type="ECO:0000256" key="3">
    <source>
        <dbReference type="ARBA" id="ARBA00023163"/>
    </source>
</evidence>
<keyword evidence="2 4" id="KW-0238">DNA-binding</keyword>
<evidence type="ECO:0000313" key="6">
    <source>
        <dbReference type="EMBL" id="MCC2147998.1"/>
    </source>
</evidence>
<sequence>MLKSNNKQIRNIGGEVVNHLATSKEDILAASRELIKENGWAAVSIRAVASRCSVSAGTIYNYYESKAVLLSDTIESIWHEIFFHSQDEQVFDDVTTCILWIYERLQYGNKQFPGFFSLHSFGFMREERTEGKKRMMQTWGHILNGLCDVLKNDSKIRPNVFDQQFTEKQFADILFSLMLVSMIRQDYDPSQIVMLINKTLY</sequence>
<evidence type="ECO:0000256" key="2">
    <source>
        <dbReference type="ARBA" id="ARBA00023125"/>
    </source>
</evidence>
<feature type="DNA-binding region" description="H-T-H motif" evidence="4">
    <location>
        <begin position="44"/>
        <end position="63"/>
    </location>
</feature>
<evidence type="ECO:0000313" key="7">
    <source>
        <dbReference type="Proteomes" id="UP001299235"/>
    </source>
</evidence>
<dbReference type="PRINTS" id="PR00455">
    <property type="entry name" value="HTHTETR"/>
</dbReference>
<dbReference type="InterPro" id="IPR050109">
    <property type="entry name" value="HTH-type_TetR-like_transc_reg"/>
</dbReference>
<dbReference type="Pfam" id="PF00440">
    <property type="entry name" value="TetR_N"/>
    <property type="match status" value="1"/>
</dbReference>
<comment type="caution">
    <text evidence="6">The sequence shown here is derived from an EMBL/GenBank/DDBJ whole genome shotgun (WGS) entry which is preliminary data.</text>
</comment>
<organism evidence="6 7">
    <name type="scientific">Hominisplanchenecus faecis</name>
    <dbReference type="NCBI Taxonomy" id="2885351"/>
    <lineage>
        <taxon>Bacteria</taxon>
        <taxon>Bacillati</taxon>
        <taxon>Bacillota</taxon>
        <taxon>Clostridia</taxon>
        <taxon>Lachnospirales</taxon>
        <taxon>Lachnospiraceae</taxon>
        <taxon>Hominisplanchenecus</taxon>
    </lineage>
</organism>
<dbReference type="Proteomes" id="UP001299235">
    <property type="component" value="Unassembled WGS sequence"/>
</dbReference>
<dbReference type="SUPFAM" id="SSF46689">
    <property type="entry name" value="Homeodomain-like"/>
    <property type="match status" value="1"/>
</dbReference>
<dbReference type="PANTHER" id="PTHR30055:SF234">
    <property type="entry name" value="HTH-TYPE TRANSCRIPTIONAL REGULATOR BETI"/>
    <property type="match status" value="1"/>
</dbReference>
<dbReference type="PROSITE" id="PS50977">
    <property type="entry name" value="HTH_TETR_2"/>
    <property type="match status" value="1"/>
</dbReference>
<protein>
    <submittedName>
        <fullName evidence="6">TetR/AcrR family transcriptional regulator</fullName>
    </submittedName>
</protein>
<accession>A0ABS8ES60</accession>
<proteinExistence type="predicted"/>
<dbReference type="InterPro" id="IPR001647">
    <property type="entry name" value="HTH_TetR"/>
</dbReference>
<gene>
    <name evidence="6" type="ORF">LKD42_01820</name>
</gene>
<dbReference type="InterPro" id="IPR009057">
    <property type="entry name" value="Homeodomain-like_sf"/>
</dbReference>
<evidence type="ECO:0000256" key="1">
    <source>
        <dbReference type="ARBA" id="ARBA00023015"/>
    </source>
</evidence>
<keyword evidence="7" id="KW-1185">Reference proteome</keyword>
<dbReference type="EMBL" id="JAJEQE010000003">
    <property type="protein sequence ID" value="MCC2147998.1"/>
    <property type="molecule type" value="Genomic_DNA"/>
</dbReference>
<dbReference type="Gene3D" id="1.10.357.10">
    <property type="entry name" value="Tetracycline Repressor, domain 2"/>
    <property type="match status" value="1"/>
</dbReference>
<keyword evidence="3" id="KW-0804">Transcription</keyword>
<reference evidence="6 7" key="1">
    <citation type="submission" date="2021-10" db="EMBL/GenBank/DDBJ databases">
        <title>Anaerobic single-cell dispensing facilitates the cultivation of human gut bacteria.</title>
        <authorList>
            <person name="Afrizal A."/>
        </authorList>
    </citation>
    <scope>NUCLEOTIDE SEQUENCE [LARGE SCALE GENOMIC DNA]</scope>
    <source>
        <strain evidence="6 7">CLA-AA-H246</strain>
    </source>
</reference>
<dbReference type="PANTHER" id="PTHR30055">
    <property type="entry name" value="HTH-TYPE TRANSCRIPTIONAL REGULATOR RUTR"/>
    <property type="match status" value="1"/>
</dbReference>
<keyword evidence="1" id="KW-0805">Transcription regulation</keyword>
<evidence type="ECO:0000256" key="4">
    <source>
        <dbReference type="PROSITE-ProRule" id="PRU00335"/>
    </source>
</evidence>